<keyword evidence="3" id="KW-0326">Glycosidase</keyword>
<dbReference type="SUPFAM" id="SSF53590">
    <property type="entry name" value="Nucleoside hydrolase"/>
    <property type="match status" value="1"/>
</dbReference>
<feature type="region of interest" description="Disordered" evidence="4">
    <location>
        <begin position="28"/>
        <end position="107"/>
    </location>
</feature>
<dbReference type="InterPro" id="IPR036452">
    <property type="entry name" value="Ribo_hydro-like"/>
</dbReference>
<reference evidence="6" key="1">
    <citation type="submission" date="2021-01" db="EMBL/GenBank/DDBJ databases">
        <authorList>
            <person name="Corre E."/>
            <person name="Pelletier E."/>
            <person name="Niang G."/>
            <person name="Scheremetjew M."/>
            <person name="Finn R."/>
            <person name="Kale V."/>
            <person name="Holt S."/>
            <person name="Cochrane G."/>
            <person name="Meng A."/>
            <person name="Brown T."/>
            <person name="Cohen L."/>
        </authorList>
    </citation>
    <scope>NUCLEOTIDE SEQUENCE</scope>
    <source>
        <strain evidence="6">CCMP1756</strain>
    </source>
</reference>
<dbReference type="PANTHER" id="PTHR12304">
    <property type="entry name" value="INOSINE-URIDINE PREFERRING NUCLEOSIDE HYDROLASE"/>
    <property type="match status" value="1"/>
</dbReference>
<evidence type="ECO:0000256" key="3">
    <source>
        <dbReference type="ARBA" id="ARBA00023295"/>
    </source>
</evidence>
<dbReference type="PANTHER" id="PTHR12304:SF4">
    <property type="entry name" value="URIDINE NUCLEOSIDASE"/>
    <property type="match status" value="1"/>
</dbReference>
<dbReference type="InterPro" id="IPR001910">
    <property type="entry name" value="Inosine/uridine_hydrolase_dom"/>
</dbReference>
<feature type="compositionally biased region" description="Low complexity" evidence="4">
    <location>
        <begin position="65"/>
        <end position="80"/>
    </location>
</feature>
<evidence type="ECO:0000313" key="6">
    <source>
        <dbReference type="EMBL" id="CAE0689331.1"/>
    </source>
</evidence>
<evidence type="ECO:0000256" key="4">
    <source>
        <dbReference type="SAM" id="MobiDB-lite"/>
    </source>
</evidence>
<dbReference type="Proteomes" id="UP000789595">
    <property type="component" value="Unassembled WGS sequence"/>
</dbReference>
<dbReference type="AlphaFoldDB" id="A0A7S3ZP05"/>
<evidence type="ECO:0000256" key="1">
    <source>
        <dbReference type="ARBA" id="ARBA00009176"/>
    </source>
</evidence>
<dbReference type="Gene3D" id="3.90.245.10">
    <property type="entry name" value="Ribonucleoside hydrolase-like"/>
    <property type="match status" value="1"/>
</dbReference>
<evidence type="ECO:0000259" key="5">
    <source>
        <dbReference type="Pfam" id="PF01156"/>
    </source>
</evidence>
<keyword evidence="8" id="KW-1185">Reference proteome</keyword>
<dbReference type="InterPro" id="IPR023186">
    <property type="entry name" value="IUNH"/>
</dbReference>
<reference evidence="7" key="2">
    <citation type="submission" date="2021-11" db="EMBL/GenBank/DDBJ databases">
        <authorList>
            <consortium name="Genoscope - CEA"/>
            <person name="William W."/>
        </authorList>
    </citation>
    <scope>NUCLEOTIDE SEQUENCE</scope>
</reference>
<feature type="compositionally biased region" description="Pro residues" evidence="4">
    <location>
        <begin position="91"/>
        <end position="105"/>
    </location>
</feature>
<accession>A0A7S3ZP05</accession>
<feature type="domain" description="Inosine/uridine-preferring nucleoside hydrolase" evidence="5">
    <location>
        <begin position="112"/>
        <end position="332"/>
    </location>
</feature>
<sequence length="495" mass="53447">MHLLFTTFRLTHAVELCKDSLKHSITPYRRLLSPRPQPNSPPRLTAAMGNCGSKKGVETLPTPPTKTSTGGSDVTSSTTSIRAAETSPQKLPAPPTSPLTPPKPPAKTRALVFTDAGADLDDEMALLLAKALIDADQLSLEAVVCTLHPAKRRAQLVRGTLDALGLSDVPVIVGSDGGDAQKQQTAPAPEDHDYIPGDDDERTKSLKSMSEVHELLERVAPHSISIVILASLKDAASLLKRNERLFVNKVRDVTIMGGVRWPVSSFAEPDSAHNNSFDMKASEYFYRRCQELGVPLIVVGRDACYEVAAPKDIYEELGNTESEIGKRLRDAAHETIDDLRRRAASTGAERRGLPSRCDAQWFADNFCHGNPEVLVRPLQESVWDLVVAFNLYDVVALALAVPLLREAFVSPQCVVEVNGVSHCFVGCAPGAPAFRSAKARRACAKLVAEGPLKGHATRCADGDIPAMRDSSLVFTDGKLQLAGAALFGDVLREAR</sequence>
<dbReference type="Pfam" id="PF01156">
    <property type="entry name" value="IU_nuc_hydro"/>
    <property type="match status" value="1"/>
</dbReference>
<evidence type="ECO:0000313" key="8">
    <source>
        <dbReference type="Proteomes" id="UP000789595"/>
    </source>
</evidence>
<gene>
    <name evidence="6" type="ORF">PCAL00307_LOCUS4765</name>
    <name evidence="7" type="ORF">PECAL_5P27520</name>
</gene>
<dbReference type="GO" id="GO:0008477">
    <property type="term" value="F:purine nucleosidase activity"/>
    <property type="evidence" value="ECO:0007669"/>
    <property type="project" value="TreeGrafter"/>
</dbReference>
<evidence type="ECO:0000313" key="7">
    <source>
        <dbReference type="EMBL" id="CAH0378237.1"/>
    </source>
</evidence>
<dbReference type="GO" id="GO:0005829">
    <property type="term" value="C:cytosol"/>
    <property type="evidence" value="ECO:0007669"/>
    <property type="project" value="TreeGrafter"/>
</dbReference>
<proteinExistence type="inferred from homology"/>
<evidence type="ECO:0000256" key="2">
    <source>
        <dbReference type="ARBA" id="ARBA00022801"/>
    </source>
</evidence>
<dbReference type="EMBL" id="CAKKNE010000005">
    <property type="protein sequence ID" value="CAH0378237.1"/>
    <property type="molecule type" value="Genomic_DNA"/>
</dbReference>
<protein>
    <recommendedName>
        <fullName evidence="5">Inosine/uridine-preferring nucleoside hydrolase domain-containing protein</fullName>
    </recommendedName>
</protein>
<comment type="similarity">
    <text evidence="1">Belongs to the IUNH family.</text>
</comment>
<dbReference type="OrthoDB" id="202740at2759"/>
<organism evidence="6">
    <name type="scientific">Pelagomonas calceolata</name>
    <dbReference type="NCBI Taxonomy" id="35677"/>
    <lineage>
        <taxon>Eukaryota</taxon>
        <taxon>Sar</taxon>
        <taxon>Stramenopiles</taxon>
        <taxon>Ochrophyta</taxon>
        <taxon>Pelagophyceae</taxon>
        <taxon>Pelagomonadales</taxon>
        <taxon>Pelagomonadaceae</taxon>
        <taxon>Pelagomonas</taxon>
    </lineage>
</organism>
<dbReference type="EMBL" id="HBIW01005767">
    <property type="protein sequence ID" value="CAE0689331.1"/>
    <property type="molecule type" value="Transcribed_RNA"/>
</dbReference>
<dbReference type="GO" id="GO:0006152">
    <property type="term" value="P:purine nucleoside catabolic process"/>
    <property type="evidence" value="ECO:0007669"/>
    <property type="project" value="TreeGrafter"/>
</dbReference>
<keyword evidence="2" id="KW-0378">Hydrolase</keyword>
<name>A0A7S3ZP05_9STRA</name>
<feature type="region of interest" description="Disordered" evidence="4">
    <location>
        <begin position="176"/>
        <end position="202"/>
    </location>
</feature>